<dbReference type="AlphaFoldDB" id="A0A5B0E455"/>
<dbReference type="Proteomes" id="UP000323856">
    <property type="component" value="Unassembled WGS sequence"/>
</dbReference>
<keyword evidence="1" id="KW-0812">Transmembrane</keyword>
<evidence type="ECO:0000256" key="1">
    <source>
        <dbReference type="SAM" id="Phobius"/>
    </source>
</evidence>
<proteinExistence type="predicted"/>
<organism evidence="2 3">
    <name type="scientific">Paeniglutamicibacter gangotriensis</name>
    <dbReference type="NCBI Taxonomy" id="254787"/>
    <lineage>
        <taxon>Bacteria</taxon>
        <taxon>Bacillati</taxon>
        <taxon>Actinomycetota</taxon>
        <taxon>Actinomycetes</taxon>
        <taxon>Micrococcales</taxon>
        <taxon>Micrococcaceae</taxon>
        <taxon>Paeniglutamicibacter</taxon>
    </lineage>
</organism>
<reference evidence="2 3" key="1">
    <citation type="submission" date="2019-07" db="EMBL/GenBank/DDBJ databases">
        <title>Analysis of the biochemical properties, biological activity and biotechnological potential of siderophores and biosurfactants produced by Antarctic psychrotolerant bacteria.</title>
        <authorList>
            <person name="Styczynski M."/>
            <person name="Krucon T."/>
            <person name="Decewicz P."/>
            <person name="Dziewit L."/>
        </authorList>
    </citation>
    <scope>NUCLEOTIDE SEQUENCE [LARGE SCALE GENOMIC DNA]</scope>
    <source>
        <strain evidence="2 3">ANT_H27</strain>
    </source>
</reference>
<protein>
    <submittedName>
        <fullName evidence="2">Uncharacterized protein</fullName>
    </submittedName>
</protein>
<comment type="caution">
    <text evidence="2">The sequence shown here is derived from an EMBL/GenBank/DDBJ whole genome shotgun (WGS) entry which is preliminary data.</text>
</comment>
<feature type="transmembrane region" description="Helical" evidence="1">
    <location>
        <begin position="12"/>
        <end position="29"/>
    </location>
</feature>
<keyword evidence="1" id="KW-1133">Transmembrane helix</keyword>
<evidence type="ECO:0000313" key="2">
    <source>
        <dbReference type="EMBL" id="KAA0973744.1"/>
    </source>
</evidence>
<keyword evidence="1" id="KW-0472">Membrane</keyword>
<feature type="transmembrane region" description="Helical" evidence="1">
    <location>
        <begin position="35"/>
        <end position="54"/>
    </location>
</feature>
<dbReference type="OrthoDB" id="5125396at2"/>
<gene>
    <name evidence="2" type="ORF">FQ154_17195</name>
</gene>
<sequence>MKDQGLRILRGWIGALVCTGLAAASHTVADGGIPPLPILGLLLCLSAVVCTALASNKISLVRTSLAVMLSQGGYHGAFALFGHQHQVSGILNDTGGHTGHAGHLVELSLDPAVTASSMESNNGLMMPLAHLAAAVLSVLAIRRGELAASAFAEAIFLWVPRLIRFVLAAPATRGKVPLPGIAYRGLVLRDVLRPTLHRRGPPRGSAFAIS</sequence>
<dbReference type="RefSeq" id="WP_149620654.1">
    <property type="nucleotide sequence ID" value="NZ_JBITUG010000017.1"/>
</dbReference>
<name>A0A5B0E455_9MICC</name>
<evidence type="ECO:0000313" key="3">
    <source>
        <dbReference type="Proteomes" id="UP000323856"/>
    </source>
</evidence>
<accession>A0A5B0E455</accession>
<dbReference type="EMBL" id="VOBL01000022">
    <property type="protein sequence ID" value="KAA0973744.1"/>
    <property type="molecule type" value="Genomic_DNA"/>
</dbReference>